<dbReference type="eggNOG" id="ENOG50324GC">
    <property type="taxonomic scope" value="Bacteria"/>
</dbReference>
<keyword evidence="5" id="KW-1185">Reference proteome</keyword>
<protein>
    <recommendedName>
        <fullName evidence="3">Cyclodipeptide synthase</fullName>
    </recommendedName>
</protein>
<comment type="similarity">
    <text evidence="1">Belongs to the CDPS family.</text>
</comment>
<proteinExistence type="inferred from homology"/>
<comment type="caution">
    <text evidence="4">The sequence shown here is derived from an EMBL/GenBank/DDBJ whole genome shotgun (WGS) entry which is preliminary data.</text>
</comment>
<evidence type="ECO:0000313" key="4">
    <source>
        <dbReference type="EMBL" id="EWC64439.1"/>
    </source>
</evidence>
<accession>A0A8E2WYB9</accession>
<evidence type="ECO:0000313" key="5">
    <source>
        <dbReference type="Proteomes" id="UP000019277"/>
    </source>
</evidence>
<evidence type="ECO:0000256" key="1">
    <source>
        <dbReference type="ARBA" id="ARBA00006034"/>
    </source>
</evidence>
<gene>
    <name evidence="4" type="ORF">UO65_0046</name>
</gene>
<organism evidence="4 5">
    <name type="scientific">Actinokineospora spheciospongiae</name>
    <dbReference type="NCBI Taxonomy" id="909613"/>
    <lineage>
        <taxon>Bacteria</taxon>
        <taxon>Bacillati</taxon>
        <taxon>Actinomycetota</taxon>
        <taxon>Actinomycetes</taxon>
        <taxon>Pseudonocardiales</taxon>
        <taxon>Pseudonocardiaceae</taxon>
        <taxon>Actinokineospora</taxon>
    </lineage>
</organism>
<name>W7JEN8_9PSEU</name>
<dbReference type="GO" id="GO:0016755">
    <property type="term" value="F:aminoacyltransferase activity"/>
    <property type="evidence" value="ECO:0007669"/>
    <property type="project" value="InterPro"/>
</dbReference>
<accession>W7JEN8</accession>
<sequence length="240" mass="26949">MVVDPALSEVRATRYKAKVESVSPKANRTAFEDADECFLGVSLENDSFDVPKLEGIVEWISRRFRRCTVLVGDSIHRLTLSATAALSPEPALARALELGREFIADRQPVFDLFSDRTDFTVVTCAEVRWWADHDGFHRRLRSQFAEDPVFRASVESFGRRYHSRGATDLDGQELAKRVAISSEYFLEEFAVFCCLRARGLSVMVYPGSFSSLAEVAEGAHPDAPRELRDLTVVSLQLKGR</sequence>
<dbReference type="NCBIfam" id="TIGR04539">
    <property type="entry name" value="tRNA_cyclodipep"/>
    <property type="match status" value="1"/>
</dbReference>
<dbReference type="Gene3D" id="3.40.50.11710">
    <property type="entry name" value="Cyclodipeptide synthase"/>
    <property type="match status" value="1"/>
</dbReference>
<evidence type="ECO:0000256" key="3">
    <source>
        <dbReference type="ARBA" id="ARBA00030771"/>
    </source>
</evidence>
<dbReference type="AlphaFoldDB" id="W7JEN8"/>
<dbReference type="Pfam" id="PF16715">
    <property type="entry name" value="CDPS"/>
    <property type="match status" value="1"/>
</dbReference>
<evidence type="ECO:0000256" key="2">
    <source>
        <dbReference type="ARBA" id="ARBA00022679"/>
    </source>
</evidence>
<dbReference type="EMBL" id="AYXG01000004">
    <property type="protein sequence ID" value="EWC64439.1"/>
    <property type="molecule type" value="Genomic_DNA"/>
</dbReference>
<dbReference type="InterPro" id="IPR030903">
    <property type="entry name" value="CDPS"/>
</dbReference>
<keyword evidence="2" id="KW-0808">Transferase</keyword>
<dbReference type="Proteomes" id="UP000019277">
    <property type="component" value="Unassembled WGS sequence"/>
</dbReference>
<dbReference type="InterPro" id="IPR038622">
    <property type="entry name" value="CDPS_sf"/>
</dbReference>
<reference evidence="4 5" key="1">
    <citation type="journal article" date="2014" name="Genome Announc.">
        <title>Draft Genome Sequence of the Antitrypanosomally Active Sponge-Associated Bacterium Actinokineospora sp. Strain EG49.</title>
        <authorList>
            <person name="Harjes J."/>
            <person name="Ryu T."/>
            <person name="Abdelmohsen U.R."/>
            <person name="Moitinho-Silva L."/>
            <person name="Horn H."/>
            <person name="Ravasi T."/>
            <person name="Hentschel U."/>
        </authorList>
    </citation>
    <scope>NUCLEOTIDE SEQUENCE [LARGE SCALE GENOMIC DNA]</scope>
    <source>
        <strain evidence="4 5">EG49</strain>
    </source>
</reference>